<comment type="caution">
    <text evidence="2">The sequence shown here is derived from an EMBL/GenBank/DDBJ whole genome shotgun (WGS) entry which is preliminary data.</text>
</comment>
<proteinExistence type="predicted"/>
<dbReference type="SUPFAM" id="SSF158560">
    <property type="entry name" value="BH3980-like"/>
    <property type="match status" value="1"/>
</dbReference>
<name>A0A2N8Q0V0_ENTAV</name>
<protein>
    <submittedName>
        <fullName evidence="2">DUF1048 domain-containing protein</fullName>
    </submittedName>
</protein>
<accession>A0A2N8Q0V0</accession>
<dbReference type="GeneID" id="69569816"/>
<evidence type="ECO:0000313" key="2">
    <source>
        <dbReference type="EMBL" id="TRZ35023.1"/>
    </source>
</evidence>
<dbReference type="Pfam" id="PF06304">
    <property type="entry name" value="DUF1048"/>
    <property type="match status" value="1"/>
</dbReference>
<organism evidence="2 3">
    <name type="scientific">Enterococcus avium</name>
    <name type="common">Streptococcus avium</name>
    <dbReference type="NCBI Taxonomy" id="33945"/>
    <lineage>
        <taxon>Bacteria</taxon>
        <taxon>Bacillati</taxon>
        <taxon>Bacillota</taxon>
        <taxon>Bacilli</taxon>
        <taxon>Lactobacillales</taxon>
        <taxon>Enterococcaceae</taxon>
        <taxon>Enterococcus</taxon>
    </lineage>
</organism>
<dbReference type="AlphaFoldDB" id="A0A2N8Q0V0"/>
<dbReference type="Gene3D" id="1.10.1900.10">
    <property type="entry name" value="c-terminal domain of poly(a) binding protein"/>
    <property type="match status" value="1"/>
</dbReference>
<dbReference type="InterPro" id="IPR008316">
    <property type="entry name" value="UCP029876"/>
</dbReference>
<dbReference type="Proteomes" id="UP001264335">
    <property type="component" value="Unassembled WGS sequence"/>
</dbReference>
<dbReference type="EMBL" id="PDXQ01000001">
    <property type="protein sequence ID" value="TRZ35023.1"/>
    <property type="molecule type" value="Genomic_DNA"/>
</dbReference>
<reference evidence="1 4" key="2">
    <citation type="submission" date="2023-03" db="EMBL/GenBank/DDBJ databases">
        <authorList>
            <person name="Shen W."/>
            <person name="Cai J."/>
        </authorList>
    </citation>
    <scope>NUCLEOTIDE SEQUENCE [LARGE SCALE GENOMIC DNA]</scope>
    <source>
        <strain evidence="1 4">Y2</strain>
    </source>
</reference>
<dbReference type="Proteomes" id="UP000316316">
    <property type="component" value="Unassembled WGS sequence"/>
</dbReference>
<evidence type="ECO:0000313" key="1">
    <source>
        <dbReference type="EMBL" id="MDT2516152.1"/>
    </source>
</evidence>
<dbReference type="RefSeq" id="WP_016181624.1">
    <property type="nucleotide sequence ID" value="NZ_CAAKNX010000147.1"/>
</dbReference>
<evidence type="ECO:0000313" key="4">
    <source>
        <dbReference type="Proteomes" id="UP001264335"/>
    </source>
</evidence>
<sequence>MSDKNVFSYFKRVYTDKAEYREQMAGLKKLPREYQVVYKEIQNFLWEFTAGDGMDMLTPMYELLAFFEEGASNHVPVLELVGEDVGEFAENMLHEIQAKTRINELKRKMNERVAKEINKGK</sequence>
<reference evidence="2 3" key="1">
    <citation type="submission" date="2017-10" db="EMBL/GenBank/DDBJ databases">
        <title>FDA dAtabase for Regulatory Grade micrObial Sequences (FDA-ARGOS): Supporting development and validation of Infectious Disease Dx tests.</title>
        <authorList>
            <person name="Campos J."/>
            <person name="Goldberg B."/>
            <person name="Tallon L.J."/>
            <person name="Sadzewicz L."/>
            <person name="Sengamalay N."/>
            <person name="Ott S."/>
            <person name="Godinez A."/>
            <person name="Nagaraj S."/>
            <person name="Vyas G."/>
            <person name="Aluvathingal J."/>
            <person name="Nadendla S."/>
            <person name="Geyer C."/>
            <person name="Nandy P."/>
            <person name="Hobson J."/>
            <person name="Sichtig H."/>
        </authorList>
    </citation>
    <scope>NUCLEOTIDE SEQUENCE [LARGE SCALE GENOMIC DNA]</scope>
    <source>
        <strain evidence="2 3">FDAARGOS_185</strain>
    </source>
</reference>
<evidence type="ECO:0000313" key="3">
    <source>
        <dbReference type="Proteomes" id="UP000316316"/>
    </source>
</evidence>
<gene>
    <name evidence="2" type="ORF">AUF17_13475</name>
    <name evidence="1" type="ORF">P7D79_18150</name>
</gene>
<dbReference type="EMBL" id="JARPWY010000067">
    <property type="protein sequence ID" value="MDT2516152.1"/>
    <property type="molecule type" value="Genomic_DNA"/>
</dbReference>